<dbReference type="Pfam" id="PF09735">
    <property type="entry name" value="Nckap1"/>
    <property type="match status" value="1"/>
</dbReference>
<dbReference type="PANTHER" id="PTHR12093">
    <property type="entry name" value="NCK-ASSOCIATED PROTEIN 1"/>
    <property type="match status" value="1"/>
</dbReference>
<dbReference type="PANTHER" id="PTHR12093:SF10">
    <property type="entry name" value="MEMBRANE-ASSOCIATED PROTEIN HEM"/>
    <property type="match status" value="1"/>
</dbReference>
<dbReference type="GO" id="GO:0031209">
    <property type="term" value="C:SCAR complex"/>
    <property type="evidence" value="ECO:0007669"/>
    <property type="project" value="TreeGrafter"/>
</dbReference>
<proteinExistence type="inferred from homology"/>
<dbReference type="InterPro" id="IPR019137">
    <property type="entry name" value="Nck-associated_protein-1"/>
</dbReference>
<evidence type="ECO:0000313" key="2">
    <source>
        <dbReference type="EMBL" id="RKO86322.1"/>
    </source>
</evidence>
<sequence length="700" mass="78379">MSRLARFLTSYEKPIPVIQEQLTAMAPKICALLIEKKSDLDQRLCMTADGFRKLAILSLTPEMSGVKAPEPDEKQLHGLTTMNREYAMIVIGLLVCPTELVKNTAAIDLLKQTLTYGFMLPIMFNIAAEYEQTAKAHSKLGKLKNTVSEALAASSVSSQLFHKERREFLRHQMKQILCLIPDTRMLCSKFSVIATAMGFAKDEILWYFHHFDRDAIGKRKGKKEAKVFDLGVVEMIWQLIEVRKHLKKNVDTIRGYIANQMAQYSVPVVIELIELALGAPEVKAENTGLLLEAIIRTVEKIPTEEADEVFRSGGLEALRLNWLRFQLSAALPSSSALIANATELTSAMGDLYKKSSWIDAFAACIDRLSSLKILYFYQGPLHEHLKECMDSAPDQIRFAGCLGVLAEEFILNATDYWPAEYKPISSHSVLYATELYSILGQYAANVAHDIALHTITHHLECLPHEAVAFLQRQTGVDRQKKKTGGGIVGIPNLGRKHVTDKAVQKPGWESALKGDASVRNLERLKQLLRNVLHTLHHTVSTRIHTTEFHPIEYFLESFAAKFKSHIQTIVYKQAENQGRGDSGGAVDDSLSFDVRRPTLFLNEVKAYMSAVRMIDGLVPVDCTSCLREVLLDQIDYEKAQAYADSQPDQMVYQPGTAKAKAKDKGKGPVINTGQSALVTYMAWYGDVCGDVSRCKIMYYR</sequence>
<dbReference type="GO" id="GO:0016477">
    <property type="term" value="P:cell migration"/>
    <property type="evidence" value="ECO:0007669"/>
    <property type="project" value="TreeGrafter"/>
</dbReference>
<name>A0A4P9W3D8_9FUNG</name>
<comment type="similarity">
    <text evidence="1">Belongs to the HEM-1/HEM-2 family.</text>
</comment>
<dbReference type="Proteomes" id="UP000269721">
    <property type="component" value="Unassembled WGS sequence"/>
</dbReference>
<gene>
    <name evidence="2" type="ORF">BDK51DRAFT_28485</name>
</gene>
<reference evidence="3" key="1">
    <citation type="journal article" date="2018" name="Nat. Microbiol.">
        <title>Leveraging single-cell genomics to expand the fungal tree of life.</title>
        <authorList>
            <person name="Ahrendt S.R."/>
            <person name="Quandt C.A."/>
            <person name="Ciobanu D."/>
            <person name="Clum A."/>
            <person name="Salamov A."/>
            <person name="Andreopoulos B."/>
            <person name="Cheng J.F."/>
            <person name="Woyke T."/>
            <person name="Pelin A."/>
            <person name="Henrissat B."/>
            <person name="Reynolds N.K."/>
            <person name="Benny G.L."/>
            <person name="Smith M.E."/>
            <person name="James T.Y."/>
            <person name="Grigoriev I.V."/>
        </authorList>
    </citation>
    <scope>NUCLEOTIDE SEQUENCE [LARGE SCALE GENOMIC DNA]</scope>
</reference>
<dbReference type="OrthoDB" id="548214at2759"/>
<accession>A0A4P9W3D8</accession>
<organism evidence="2 3">
    <name type="scientific">Blyttiomyces helicus</name>
    <dbReference type="NCBI Taxonomy" id="388810"/>
    <lineage>
        <taxon>Eukaryota</taxon>
        <taxon>Fungi</taxon>
        <taxon>Fungi incertae sedis</taxon>
        <taxon>Chytridiomycota</taxon>
        <taxon>Chytridiomycota incertae sedis</taxon>
        <taxon>Chytridiomycetes</taxon>
        <taxon>Chytridiomycetes incertae sedis</taxon>
        <taxon>Blyttiomyces</taxon>
    </lineage>
</organism>
<dbReference type="AlphaFoldDB" id="A0A4P9W3D8"/>
<dbReference type="GO" id="GO:0000902">
    <property type="term" value="P:cell morphogenesis"/>
    <property type="evidence" value="ECO:0007669"/>
    <property type="project" value="TreeGrafter"/>
</dbReference>
<evidence type="ECO:0000256" key="1">
    <source>
        <dbReference type="ARBA" id="ARBA00037947"/>
    </source>
</evidence>
<dbReference type="EMBL" id="KZ998297">
    <property type="protein sequence ID" value="RKO86322.1"/>
    <property type="molecule type" value="Genomic_DNA"/>
</dbReference>
<dbReference type="GO" id="GO:0030031">
    <property type="term" value="P:cell projection assembly"/>
    <property type="evidence" value="ECO:0007669"/>
    <property type="project" value="TreeGrafter"/>
</dbReference>
<dbReference type="GO" id="GO:0030866">
    <property type="term" value="P:cortical actin cytoskeleton organization"/>
    <property type="evidence" value="ECO:0007669"/>
    <property type="project" value="TreeGrafter"/>
</dbReference>
<evidence type="ECO:0000313" key="3">
    <source>
        <dbReference type="Proteomes" id="UP000269721"/>
    </source>
</evidence>
<protein>
    <submittedName>
        <fullName evidence="2">Nck-associated protein 1</fullName>
    </submittedName>
</protein>
<keyword evidence="3" id="KW-1185">Reference proteome</keyword>